<dbReference type="InterPro" id="IPR038770">
    <property type="entry name" value="Na+/solute_symporter_sf"/>
</dbReference>
<dbReference type="GO" id="GO:0016020">
    <property type="term" value="C:membrane"/>
    <property type="evidence" value="ECO:0007669"/>
    <property type="project" value="UniProtKB-SubCell"/>
</dbReference>
<comment type="caution">
    <text evidence="6">The sequence shown here is derived from an EMBL/GenBank/DDBJ whole genome shotgun (WGS) entry which is preliminary data.</text>
</comment>
<dbReference type="EMBL" id="LJYF01000026">
    <property type="protein sequence ID" value="KRP96499.1"/>
    <property type="molecule type" value="Genomic_DNA"/>
</dbReference>
<evidence type="ECO:0008006" key="8">
    <source>
        <dbReference type="Google" id="ProtNLM"/>
    </source>
</evidence>
<feature type="transmembrane region" description="Helical" evidence="5">
    <location>
        <begin position="44"/>
        <end position="65"/>
    </location>
</feature>
<dbReference type="Pfam" id="PF03547">
    <property type="entry name" value="Mem_trans"/>
    <property type="match status" value="1"/>
</dbReference>
<keyword evidence="4 5" id="KW-0472">Membrane</keyword>
<evidence type="ECO:0000256" key="3">
    <source>
        <dbReference type="ARBA" id="ARBA00022989"/>
    </source>
</evidence>
<protein>
    <recommendedName>
        <fullName evidence="8">Membrane transport protein</fullName>
    </recommendedName>
</protein>
<evidence type="ECO:0000256" key="4">
    <source>
        <dbReference type="ARBA" id="ARBA00023136"/>
    </source>
</evidence>
<evidence type="ECO:0000256" key="5">
    <source>
        <dbReference type="SAM" id="Phobius"/>
    </source>
</evidence>
<comment type="subcellular location">
    <subcellularLocation>
        <location evidence="1">Membrane</location>
        <topology evidence="1">Multi-pass membrane protein</topology>
    </subcellularLocation>
</comment>
<dbReference type="Proteomes" id="UP000051380">
    <property type="component" value="Unassembled WGS sequence"/>
</dbReference>
<dbReference type="Gene3D" id="1.20.1530.20">
    <property type="match status" value="1"/>
</dbReference>
<gene>
    <name evidence="6" type="ORF">AOQ72_19630</name>
</gene>
<accession>A0A0R3CNB5</accession>
<organism evidence="6 7">
    <name type="scientific">Bradyrhizobium yuanmingense</name>
    <dbReference type="NCBI Taxonomy" id="108015"/>
    <lineage>
        <taxon>Bacteria</taxon>
        <taxon>Pseudomonadati</taxon>
        <taxon>Pseudomonadota</taxon>
        <taxon>Alphaproteobacteria</taxon>
        <taxon>Hyphomicrobiales</taxon>
        <taxon>Nitrobacteraceae</taxon>
        <taxon>Bradyrhizobium</taxon>
    </lineage>
</organism>
<reference evidence="6 7" key="1">
    <citation type="submission" date="2015-09" db="EMBL/GenBank/DDBJ databases">
        <title>Draft Genome Sequence of the Strain BR 3267 (Bradyrhizobium yuanmingense) recommended as inoculant for cowpea in Brazil.</title>
        <authorList>
            <person name="Simoes-Araujo J.L."/>
            <person name="Zilli J.E."/>
        </authorList>
    </citation>
    <scope>NUCLEOTIDE SEQUENCE [LARGE SCALE GENOMIC DNA]</scope>
    <source>
        <strain evidence="6 7">BR3267</strain>
    </source>
</reference>
<name>A0A0R3CNB5_9BRAD</name>
<evidence type="ECO:0000313" key="7">
    <source>
        <dbReference type="Proteomes" id="UP000051380"/>
    </source>
</evidence>
<evidence type="ECO:0000256" key="2">
    <source>
        <dbReference type="ARBA" id="ARBA00022692"/>
    </source>
</evidence>
<keyword evidence="3 5" id="KW-1133">Transmembrane helix</keyword>
<dbReference type="InterPro" id="IPR004776">
    <property type="entry name" value="Mem_transp_PIN-like"/>
</dbReference>
<evidence type="ECO:0000256" key="1">
    <source>
        <dbReference type="ARBA" id="ARBA00004141"/>
    </source>
</evidence>
<evidence type="ECO:0000313" key="6">
    <source>
        <dbReference type="EMBL" id="KRP96499.1"/>
    </source>
</evidence>
<keyword evidence="2 5" id="KW-0812">Transmembrane</keyword>
<dbReference type="OrthoDB" id="9810457at2"/>
<dbReference type="GO" id="GO:0055085">
    <property type="term" value="P:transmembrane transport"/>
    <property type="evidence" value="ECO:0007669"/>
    <property type="project" value="InterPro"/>
</dbReference>
<dbReference type="AlphaFoldDB" id="A0A0R3CNB5"/>
<proteinExistence type="predicted"/>
<sequence length="66" mass="6788">MLARLPGLPPIAAGAIVLFAAMPPGANAYIFAVQYQRRVKPALGAVALSTLLATTTLPVMVWVVAG</sequence>